<keyword evidence="2" id="KW-1185">Reference proteome</keyword>
<name>A0AAN0WAN4_HEYCO</name>
<protein>
    <submittedName>
        <fullName evidence="1">Uncharacterized protein</fullName>
    </submittedName>
</protein>
<evidence type="ECO:0000313" key="2">
    <source>
        <dbReference type="Proteomes" id="UP000032024"/>
    </source>
</evidence>
<proteinExistence type="predicted"/>
<organism evidence="1 2">
    <name type="scientific">Heyndrickxia coagulans</name>
    <name type="common">Weizmannia coagulans</name>
    <dbReference type="NCBI Taxonomy" id="1398"/>
    <lineage>
        <taxon>Bacteria</taxon>
        <taxon>Bacillati</taxon>
        <taxon>Bacillota</taxon>
        <taxon>Bacilli</taxon>
        <taxon>Bacillales</taxon>
        <taxon>Bacillaceae</taxon>
        <taxon>Heyndrickxia</taxon>
    </lineage>
</organism>
<accession>A0AAN0WAN4</accession>
<dbReference type="Proteomes" id="UP000032024">
    <property type="component" value="Chromosome"/>
</dbReference>
<sequence>MYGRFFCQTDGRDLSFRGEFPGVFIRAIKRLVFSPPVSANGL</sequence>
<gene>
    <name evidence="1" type="ORF">SB48_HM08orf01084</name>
</gene>
<reference evidence="2" key="1">
    <citation type="submission" date="2015-01" db="EMBL/GenBank/DDBJ databases">
        <title>Comparative genome analysis of Bacillus coagulans HM-08, Clostridium butyricum HM-68, Bacillus subtilis HM-66 and Bacillus paralicheniformis BL-09.</title>
        <authorList>
            <person name="Zhang H."/>
        </authorList>
    </citation>
    <scope>NUCLEOTIDE SEQUENCE [LARGE SCALE GENOMIC DNA]</scope>
    <source>
        <strain evidence="2">HM-08</strain>
    </source>
</reference>
<dbReference type="AlphaFoldDB" id="A0AAN0WAN4"/>
<dbReference type="EMBL" id="CP010525">
    <property type="protein sequence ID" value="AJO21506.1"/>
    <property type="molecule type" value="Genomic_DNA"/>
</dbReference>
<evidence type="ECO:0000313" key="1">
    <source>
        <dbReference type="EMBL" id="AJO21506.1"/>
    </source>
</evidence>